<dbReference type="SUPFAM" id="SSF55874">
    <property type="entry name" value="ATPase domain of HSP90 chaperone/DNA topoisomerase II/histidine kinase"/>
    <property type="match status" value="1"/>
</dbReference>
<dbReference type="RefSeq" id="NP_388258.1">
    <property type="nucleotide sequence ID" value="NC_000964.3"/>
</dbReference>
<evidence type="ECO:0000259" key="17">
    <source>
        <dbReference type="PROSITE" id="PS50885"/>
    </source>
</evidence>
<evidence type="ECO:0000313" key="18">
    <source>
        <dbReference type="EMBL" id="QJP86914.1"/>
    </source>
</evidence>
<evidence type="ECO:0000256" key="9">
    <source>
        <dbReference type="ARBA" id="ARBA00022777"/>
    </source>
</evidence>
<evidence type="ECO:0000256" key="6">
    <source>
        <dbReference type="ARBA" id="ARBA00022679"/>
    </source>
</evidence>
<dbReference type="EMBL" id="CP052842">
    <property type="protein sequence ID" value="QJP86914.1"/>
    <property type="molecule type" value="Genomic_DNA"/>
</dbReference>
<gene>
    <name evidence="18" type="primary">yclK</name>
    <name evidence="18" type="ORF">HIR78_02170</name>
</gene>
<dbReference type="RefSeq" id="WP_009969263.1">
    <property type="nucleotide sequence ID" value="NC_000964.3"/>
</dbReference>
<dbReference type="GO" id="GO:0005886">
    <property type="term" value="C:plasma membrane"/>
    <property type="evidence" value="ECO:0007669"/>
    <property type="project" value="UniProtKB-SubCell"/>
</dbReference>
<dbReference type="Pfam" id="PF02518">
    <property type="entry name" value="HATPase_c"/>
    <property type="match status" value="1"/>
</dbReference>
<dbReference type="FunFam" id="3.30.565.10:FF:000006">
    <property type="entry name" value="Sensor histidine kinase WalK"/>
    <property type="match status" value="1"/>
</dbReference>
<dbReference type="GeneID" id="938283"/>
<dbReference type="GO" id="GO:0000155">
    <property type="term" value="F:phosphorelay sensor kinase activity"/>
    <property type="evidence" value="ECO:0007669"/>
    <property type="project" value="InterPro"/>
</dbReference>
<feature type="transmembrane region" description="Helical" evidence="15">
    <location>
        <begin position="166"/>
        <end position="185"/>
    </location>
</feature>
<keyword evidence="13 15" id="KW-0472">Membrane</keyword>
<evidence type="ECO:0000256" key="3">
    <source>
        <dbReference type="ARBA" id="ARBA00012438"/>
    </source>
</evidence>
<dbReference type="PANTHER" id="PTHR45528:SF1">
    <property type="entry name" value="SENSOR HISTIDINE KINASE CPXA"/>
    <property type="match status" value="1"/>
</dbReference>
<evidence type="ECO:0000256" key="10">
    <source>
        <dbReference type="ARBA" id="ARBA00022840"/>
    </source>
</evidence>
<evidence type="ECO:0000256" key="4">
    <source>
        <dbReference type="ARBA" id="ARBA00022475"/>
    </source>
</evidence>
<dbReference type="Pfam" id="PF00672">
    <property type="entry name" value="HAMP"/>
    <property type="match status" value="1"/>
</dbReference>
<dbReference type="SMR" id="A0A6M4JK14"/>
<proteinExistence type="predicted"/>
<evidence type="ECO:0000256" key="12">
    <source>
        <dbReference type="ARBA" id="ARBA00023012"/>
    </source>
</evidence>
<dbReference type="KEGG" id="bsu:BSU03760"/>
<dbReference type="InterPro" id="IPR003661">
    <property type="entry name" value="HisK_dim/P_dom"/>
</dbReference>
<dbReference type="CDD" id="cd06225">
    <property type="entry name" value="HAMP"/>
    <property type="match status" value="1"/>
</dbReference>
<accession>A0A6M4JK14</accession>
<dbReference type="SMART" id="SM00304">
    <property type="entry name" value="HAMP"/>
    <property type="match status" value="1"/>
</dbReference>
<sequence length="473" mass="55044">MMKIKYLYQLLLSHISILILAFVIIISLFSHFVKEFAYQNKVEELTSYAVQIANEFQSGQVDMRRLYPYQDILSTRKTQFIIFNEEQQPYFLPEGFHHPPREQLKKSEWNKLKKGQTVTIRADGRFDDEVSLVAQPIFVQNEFKGAVLLISPISGVEQMVNQVNLYMFYAVISTLVITILVSWLLSKFHVKRIQKLREATDKVASGDYDIHLENSYGDEIGVLASDFNIMAKKLKQSRDEIERLEKRRRQFIADVSHELKTPLTTINGLVEGLNSHTIPEDKKDKCFSLISEETKRMLRLVKENLDYEKIRSQQITLNKLDVPLIEVFEIVKEHLQQQAEEKQNKLMIQVEDHVIVHADYDRFIQILVNITKNSIQFTQNGDIWLRGMEGYKETIIEIEDTGIGIPKEDIEHIWERFYKADISRTNTAYGEYGLGLSIVRQLVEMHQGTVEIKSEEGKGTKFIIRLPLTAKQQ</sequence>
<evidence type="ECO:0000256" key="5">
    <source>
        <dbReference type="ARBA" id="ARBA00022553"/>
    </source>
</evidence>
<dbReference type="CDD" id="cd00082">
    <property type="entry name" value="HisKA"/>
    <property type="match status" value="1"/>
</dbReference>
<dbReference type="Gene3D" id="6.10.340.10">
    <property type="match status" value="1"/>
</dbReference>
<dbReference type="InterPro" id="IPR050398">
    <property type="entry name" value="HssS/ArlS-like"/>
</dbReference>
<feature type="transmembrane region" description="Helical" evidence="15">
    <location>
        <begin position="7"/>
        <end position="29"/>
    </location>
</feature>
<keyword evidence="6" id="KW-0808">Transferase</keyword>
<dbReference type="SMART" id="SM00388">
    <property type="entry name" value="HisKA"/>
    <property type="match status" value="1"/>
</dbReference>
<dbReference type="InterPro" id="IPR036097">
    <property type="entry name" value="HisK_dim/P_sf"/>
</dbReference>
<dbReference type="SMART" id="SM00387">
    <property type="entry name" value="HATPase_c"/>
    <property type="match status" value="1"/>
</dbReference>
<keyword evidence="5" id="KW-0597">Phosphoprotein</keyword>
<keyword evidence="12" id="KW-0902">Two-component regulatory system</keyword>
<evidence type="ECO:0000256" key="7">
    <source>
        <dbReference type="ARBA" id="ARBA00022692"/>
    </source>
</evidence>
<keyword evidence="8" id="KW-0547">Nucleotide-binding</keyword>
<evidence type="ECO:0000256" key="2">
    <source>
        <dbReference type="ARBA" id="ARBA00004651"/>
    </source>
</evidence>
<evidence type="ECO:0000256" key="14">
    <source>
        <dbReference type="SAM" id="Coils"/>
    </source>
</evidence>
<keyword evidence="7 15" id="KW-0812">Transmembrane</keyword>
<dbReference type="AlphaFoldDB" id="A0A6M4JK14"/>
<dbReference type="SUPFAM" id="SSF47384">
    <property type="entry name" value="Homodimeric domain of signal transducing histidine kinase"/>
    <property type="match status" value="1"/>
</dbReference>
<feature type="coiled-coil region" evidence="14">
    <location>
        <begin position="325"/>
        <end position="352"/>
    </location>
</feature>
<dbReference type="PRINTS" id="PR00344">
    <property type="entry name" value="BCTRLSENSOR"/>
</dbReference>
<dbReference type="PROSITE" id="PS50885">
    <property type="entry name" value="HAMP"/>
    <property type="match status" value="1"/>
</dbReference>
<name>A0A6M4JK14_BACSU</name>
<dbReference type="PROSITE" id="PS50109">
    <property type="entry name" value="HIS_KIN"/>
    <property type="match status" value="1"/>
</dbReference>
<keyword evidence="14" id="KW-0175">Coiled coil</keyword>
<dbReference type="SUPFAM" id="SSF158472">
    <property type="entry name" value="HAMP domain-like"/>
    <property type="match status" value="1"/>
</dbReference>
<dbReference type="PANTHER" id="PTHR45528">
    <property type="entry name" value="SENSOR HISTIDINE KINASE CPXA"/>
    <property type="match status" value="1"/>
</dbReference>
<keyword evidence="4" id="KW-1003">Cell membrane</keyword>
<protein>
    <recommendedName>
        <fullName evidence="3">histidine kinase</fullName>
        <ecNumber evidence="3">2.7.13.3</ecNumber>
    </recommendedName>
</protein>
<dbReference type="Pfam" id="PF00512">
    <property type="entry name" value="HisKA"/>
    <property type="match status" value="1"/>
</dbReference>
<dbReference type="InterPro" id="IPR004358">
    <property type="entry name" value="Sig_transdc_His_kin-like_C"/>
</dbReference>
<dbReference type="Gene3D" id="3.30.565.10">
    <property type="entry name" value="Histidine kinase-like ATPase, C-terminal domain"/>
    <property type="match status" value="1"/>
</dbReference>
<keyword evidence="10" id="KW-0067">ATP-binding</keyword>
<dbReference type="GO" id="GO:0005524">
    <property type="term" value="F:ATP binding"/>
    <property type="evidence" value="ECO:0007669"/>
    <property type="project" value="UniProtKB-KW"/>
</dbReference>
<evidence type="ECO:0000256" key="15">
    <source>
        <dbReference type="SAM" id="Phobius"/>
    </source>
</evidence>
<dbReference type="InterPro" id="IPR003660">
    <property type="entry name" value="HAMP_dom"/>
</dbReference>
<organism evidence="18">
    <name type="scientific">Bacillus subtilis (strain 168)</name>
    <dbReference type="NCBI Taxonomy" id="224308"/>
    <lineage>
        <taxon>Bacteria</taxon>
        <taxon>Bacillati</taxon>
        <taxon>Bacillota</taxon>
        <taxon>Bacilli</taxon>
        <taxon>Bacillales</taxon>
        <taxon>Bacillaceae</taxon>
        <taxon>Bacillus</taxon>
    </lineage>
</organism>
<dbReference type="FunFam" id="1.10.287.130:FF:000001">
    <property type="entry name" value="Two-component sensor histidine kinase"/>
    <property type="match status" value="1"/>
</dbReference>
<dbReference type="Gene3D" id="1.10.287.130">
    <property type="match status" value="1"/>
</dbReference>
<dbReference type="InterPro" id="IPR005467">
    <property type="entry name" value="His_kinase_dom"/>
</dbReference>
<dbReference type="InterPro" id="IPR003594">
    <property type="entry name" value="HATPase_dom"/>
</dbReference>
<keyword evidence="9 18" id="KW-0418">Kinase</keyword>
<dbReference type="OrthoDB" id="3436at2"/>
<comment type="catalytic activity">
    <reaction evidence="1">
        <text>ATP + protein L-histidine = ADP + protein N-phospho-L-histidine.</text>
        <dbReference type="EC" id="2.7.13.3"/>
    </reaction>
</comment>
<reference evidence="18" key="1">
    <citation type="submission" date="2020-04" db="EMBL/GenBank/DDBJ databases">
        <title>Phage recombination drives evolution of spore-forming Bacilli.</title>
        <authorList>
            <person name="Dragos A."/>
            <person name="Kovacs A.T."/>
        </authorList>
    </citation>
    <scope>NUCLEOTIDE SEQUENCE</scope>
    <source>
        <strain evidence="18">168</strain>
    </source>
</reference>
<evidence type="ECO:0000259" key="16">
    <source>
        <dbReference type="PROSITE" id="PS50109"/>
    </source>
</evidence>
<feature type="domain" description="HAMP" evidence="17">
    <location>
        <begin position="187"/>
        <end position="239"/>
    </location>
</feature>
<evidence type="ECO:0000256" key="11">
    <source>
        <dbReference type="ARBA" id="ARBA00022989"/>
    </source>
</evidence>
<dbReference type="InterPro" id="IPR036890">
    <property type="entry name" value="HATPase_C_sf"/>
</dbReference>
<dbReference type="EC" id="2.7.13.3" evidence="3"/>
<evidence type="ECO:0000256" key="8">
    <source>
        <dbReference type="ARBA" id="ARBA00022741"/>
    </source>
</evidence>
<evidence type="ECO:0000256" key="1">
    <source>
        <dbReference type="ARBA" id="ARBA00000085"/>
    </source>
</evidence>
<dbReference type="DNASU" id="938283"/>
<comment type="subcellular location">
    <subcellularLocation>
        <location evidence="2">Cell membrane</location>
        <topology evidence="2">Multi-pass membrane protein</topology>
    </subcellularLocation>
</comment>
<feature type="coiled-coil region" evidence="14">
    <location>
        <begin position="227"/>
        <end position="254"/>
    </location>
</feature>
<keyword evidence="11 15" id="KW-1133">Transmembrane helix</keyword>
<evidence type="ECO:0000256" key="13">
    <source>
        <dbReference type="ARBA" id="ARBA00023136"/>
    </source>
</evidence>
<feature type="domain" description="Histidine kinase" evidence="16">
    <location>
        <begin position="254"/>
        <end position="470"/>
    </location>
</feature>